<keyword evidence="2" id="KW-0238">DNA-binding</keyword>
<dbReference type="InterPro" id="IPR036390">
    <property type="entry name" value="WH_DNA-bd_sf"/>
</dbReference>
<keyword evidence="3" id="KW-0804">Transcription</keyword>
<dbReference type="InterPro" id="IPR051081">
    <property type="entry name" value="HTH_MetalResp_TranReg"/>
</dbReference>
<dbReference type="AlphaFoldDB" id="A0A1I0D9S5"/>
<evidence type="ECO:0000313" key="5">
    <source>
        <dbReference type="EMBL" id="SET28419.1"/>
    </source>
</evidence>
<dbReference type="Pfam" id="PF01022">
    <property type="entry name" value="HTH_5"/>
    <property type="match status" value="1"/>
</dbReference>
<proteinExistence type="predicted"/>
<evidence type="ECO:0000259" key="4">
    <source>
        <dbReference type="PROSITE" id="PS50987"/>
    </source>
</evidence>
<protein>
    <submittedName>
        <fullName evidence="5">Transcriptional regulator, ArsR family</fullName>
    </submittedName>
</protein>
<dbReference type="PANTHER" id="PTHR33154">
    <property type="entry name" value="TRANSCRIPTIONAL REGULATOR, ARSR FAMILY"/>
    <property type="match status" value="1"/>
</dbReference>
<dbReference type="InterPro" id="IPR001845">
    <property type="entry name" value="HTH_ArsR_DNA-bd_dom"/>
</dbReference>
<dbReference type="Gene3D" id="1.10.10.10">
    <property type="entry name" value="Winged helix-like DNA-binding domain superfamily/Winged helix DNA-binding domain"/>
    <property type="match status" value="1"/>
</dbReference>
<evidence type="ECO:0000313" key="6">
    <source>
        <dbReference type="Proteomes" id="UP000199568"/>
    </source>
</evidence>
<dbReference type="Proteomes" id="UP000199568">
    <property type="component" value="Unassembled WGS sequence"/>
</dbReference>
<keyword evidence="1" id="KW-0805">Transcription regulation</keyword>
<dbReference type="PROSITE" id="PS50987">
    <property type="entry name" value="HTH_ARSR_2"/>
    <property type="match status" value="1"/>
</dbReference>
<dbReference type="CDD" id="cd00090">
    <property type="entry name" value="HTH_ARSR"/>
    <property type="match status" value="1"/>
</dbReference>
<organism evidence="5 6">
    <name type="scientific">Natronincola peptidivorans</name>
    <dbReference type="NCBI Taxonomy" id="426128"/>
    <lineage>
        <taxon>Bacteria</taxon>
        <taxon>Bacillati</taxon>
        <taxon>Bacillota</taxon>
        <taxon>Clostridia</taxon>
        <taxon>Peptostreptococcales</taxon>
        <taxon>Natronincolaceae</taxon>
        <taxon>Natronincola</taxon>
    </lineage>
</organism>
<gene>
    <name evidence="5" type="ORF">SAMN05660297_01911</name>
</gene>
<dbReference type="PANTHER" id="PTHR33154:SF18">
    <property type="entry name" value="ARSENICAL RESISTANCE OPERON REPRESSOR"/>
    <property type="match status" value="1"/>
</dbReference>
<evidence type="ECO:0000256" key="1">
    <source>
        <dbReference type="ARBA" id="ARBA00023015"/>
    </source>
</evidence>
<evidence type="ECO:0000256" key="3">
    <source>
        <dbReference type="ARBA" id="ARBA00023163"/>
    </source>
</evidence>
<dbReference type="SUPFAM" id="SSF46785">
    <property type="entry name" value="Winged helix' DNA-binding domain"/>
    <property type="match status" value="1"/>
</dbReference>
<dbReference type="NCBIfam" id="NF033788">
    <property type="entry name" value="HTH_metalloreg"/>
    <property type="match status" value="1"/>
</dbReference>
<dbReference type="SMART" id="SM00418">
    <property type="entry name" value="HTH_ARSR"/>
    <property type="match status" value="1"/>
</dbReference>
<reference evidence="5 6" key="1">
    <citation type="submission" date="2016-10" db="EMBL/GenBank/DDBJ databases">
        <authorList>
            <person name="de Groot N.N."/>
        </authorList>
    </citation>
    <scope>NUCLEOTIDE SEQUENCE [LARGE SCALE GENOMIC DNA]</scope>
    <source>
        <strain evidence="5 6">DSM 18979</strain>
    </source>
</reference>
<dbReference type="PRINTS" id="PR00778">
    <property type="entry name" value="HTHARSR"/>
</dbReference>
<dbReference type="InterPro" id="IPR036388">
    <property type="entry name" value="WH-like_DNA-bd_sf"/>
</dbReference>
<dbReference type="RefSeq" id="WP_090442861.1">
    <property type="nucleotide sequence ID" value="NZ_FOHU01000007.1"/>
</dbReference>
<keyword evidence="6" id="KW-1185">Reference proteome</keyword>
<dbReference type="GO" id="GO:0003700">
    <property type="term" value="F:DNA-binding transcription factor activity"/>
    <property type="evidence" value="ECO:0007669"/>
    <property type="project" value="InterPro"/>
</dbReference>
<feature type="domain" description="HTH arsR-type" evidence="4">
    <location>
        <begin position="1"/>
        <end position="89"/>
    </location>
</feature>
<evidence type="ECO:0000256" key="2">
    <source>
        <dbReference type="ARBA" id="ARBA00023125"/>
    </source>
</evidence>
<dbReference type="GO" id="GO:0003677">
    <property type="term" value="F:DNA binding"/>
    <property type="evidence" value="ECO:0007669"/>
    <property type="project" value="UniProtKB-KW"/>
</dbReference>
<dbReference type="EMBL" id="FOHU01000007">
    <property type="protein sequence ID" value="SET28419.1"/>
    <property type="molecule type" value="Genomic_DNA"/>
</dbReference>
<dbReference type="STRING" id="426128.SAMN05660297_01911"/>
<dbReference type="InterPro" id="IPR011991">
    <property type="entry name" value="ArsR-like_HTH"/>
</dbReference>
<dbReference type="OrthoDB" id="9798835at2"/>
<name>A0A1I0D9S5_9FIRM</name>
<accession>A0A1I0D9S5</accession>
<sequence>MNVIDIFKALGDETRGRIINLLIMGELCVCEIEAVLGITQSNASRHLNKLRSTGIITYEKKAQWVYYKIDSKFIRQHKLLYDYLAEILKKQYRRDTERLQKFKENNGTCEDIKQNINLFDIE</sequence>